<comment type="caution">
    <text evidence="1">The sequence shown here is derived from an EMBL/GenBank/DDBJ whole genome shotgun (WGS) entry which is preliminary data.</text>
</comment>
<protein>
    <submittedName>
        <fullName evidence="1">Uncharacterized protein</fullName>
    </submittedName>
</protein>
<dbReference type="Gene3D" id="3.50.30.50">
    <property type="entry name" value="Putative cyclase"/>
    <property type="match status" value="1"/>
</dbReference>
<dbReference type="InterPro" id="IPR037175">
    <property type="entry name" value="KFase_sf"/>
</dbReference>
<evidence type="ECO:0000313" key="2">
    <source>
        <dbReference type="Proteomes" id="UP000242814"/>
    </source>
</evidence>
<name>A0A1D2J6Z1_PARBR</name>
<gene>
    <name evidence="1" type="ORF">ACO22_06655</name>
</gene>
<dbReference type="GO" id="GO:0019441">
    <property type="term" value="P:L-tryptophan catabolic process to kynurenine"/>
    <property type="evidence" value="ECO:0007669"/>
    <property type="project" value="InterPro"/>
</dbReference>
<dbReference type="Proteomes" id="UP000242814">
    <property type="component" value="Unassembled WGS sequence"/>
</dbReference>
<dbReference type="EMBL" id="LZYO01000377">
    <property type="protein sequence ID" value="ODH14170.1"/>
    <property type="molecule type" value="Genomic_DNA"/>
</dbReference>
<proteinExistence type="predicted"/>
<organism evidence="1 2">
    <name type="scientific">Paracoccidioides brasiliensis</name>
    <dbReference type="NCBI Taxonomy" id="121759"/>
    <lineage>
        <taxon>Eukaryota</taxon>
        <taxon>Fungi</taxon>
        <taxon>Dikarya</taxon>
        <taxon>Ascomycota</taxon>
        <taxon>Pezizomycotina</taxon>
        <taxon>Eurotiomycetes</taxon>
        <taxon>Eurotiomycetidae</taxon>
        <taxon>Onygenales</taxon>
        <taxon>Ajellomycetaceae</taxon>
        <taxon>Paracoccidioides</taxon>
    </lineage>
</organism>
<dbReference type="PANTHER" id="PTHR34861">
    <property type="match status" value="1"/>
</dbReference>
<accession>A0A1D2J6Z1</accession>
<reference evidence="1 2" key="1">
    <citation type="submission" date="2016-06" db="EMBL/GenBank/DDBJ databases">
        <authorList>
            <person name="Kjaerup R.B."/>
            <person name="Dalgaard T.S."/>
            <person name="Juul-Madsen H.R."/>
        </authorList>
    </citation>
    <scope>NUCLEOTIDE SEQUENCE [LARGE SCALE GENOMIC DNA]</scope>
    <source>
        <strain evidence="1 2">Pb300</strain>
    </source>
</reference>
<dbReference type="GO" id="GO:0004061">
    <property type="term" value="F:arylformamidase activity"/>
    <property type="evidence" value="ECO:0007669"/>
    <property type="project" value="InterPro"/>
</dbReference>
<sequence>MEDIHGSKDSTVNGIQAWAEKGIVGRGILLDFHRWAPTNNISTEMFKKTSIPLKYLKAVATVAGDRDKVWRHTYHSRYMQAIKQLPDDELVRLAKRTPPELIRGRSQFRDTGMIWENFSAAEGDHSSFDAYRKLIAHIQLQSDSEPTAPADWSMHEVLLAGWGCPIRELFCQRMRTAEKMVVLHCE</sequence>
<dbReference type="PANTHER" id="PTHR34861:SF11">
    <property type="entry name" value="CYCLASE"/>
    <property type="match status" value="1"/>
</dbReference>
<dbReference type="VEuPathDB" id="FungiDB:PABG_11449"/>
<dbReference type="AlphaFoldDB" id="A0A1D2J6Z1"/>
<evidence type="ECO:0000313" key="1">
    <source>
        <dbReference type="EMBL" id="ODH14170.1"/>
    </source>
</evidence>
<dbReference type="VEuPathDB" id="FungiDB:PADG_11079"/>